<dbReference type="SUPFAM" id="SSF51197">
    <property type="entry name" value="Clavaminate synthase-like"/>
    <property type="match status" value="1"/>
</dbReference>
<evidence type="ECO:0000259" key="1">
    <source>
        <dbReference type="Pfam" id="PF05118"/>
    </source>
</evidence>
<dbReference type="GO" id="GO:0062101">
    <property type="term" value="F:peptidyl-aspartic acid 3-dioxygenase activity"/>
    <property type="evidence" value="ECO:0007669"/>
    <property type="project" value="InterPro"/>
</dbReference>
<reference evidence="3" key="1">
    <citation type="submission" date="2016-10" db="EMBL/GenBank/DDBJ databases">
        <authorList>
            <person name="Varghese N."/>
            <person name="Submissions S."/>
        </authorList>
    </citation>
    <scope>NUCLEOTIDE SEQUENCE [LARGE SCALE GENOMIC DNA]</scope>
    <source>
        <strain evidence="3">CGMCC 4.3525</strain>
    </source>
</reference>
<dbReference type="PANTHER" id="PTHR12366">
    <property type="entry name" value="ASPARTYL/ASPARAGINYL BETA-HYDROXYLASE"/>
    <property type="match status" value="1"/>
</dbReference>
<proteinExistence type="predicted"/>
<gene>
    <name evidence="2" type="ORF">SAMN05216188_12928</name>
</gene>
<accession>A0A1H9VZC0</accession>
<organism evidence="2 3">
    <name type="scientific">Lentzea xinjiangensis</name>
    <dbReference type="NCBI Taxonomy" id="402600"/>
    <lineage>
        <taxon>Bacteria</taxon>
        <taxon>Bacillati</taxon>
        <taxon>Actinomycetota</taxon>
        <taxon>Actinomycetes</taxon>
        <taxon>Pseudonocardiales</taxon>
        <taxon>Pseudonocardiaceae</taxon>
        <taxon>Lentzea</taxon>
    </lineage>
</organism>
<dbReference type="EMBL" id="FOFR01000029">
    <property type="protein sequence ID" value="SES26888.1"/>
    <property type="molecule type" value="Genomic_DNA"/>
</dbReference>
<sequence length="328" mass="37208">MMTSNQTASTSSTVGARAYLEQMVRRYYSGLIDAWHYAGETEKAMESAAEAVRQGVWDQPLQRAREHIPGLSAQPLHDPAEFWFTSYLEESYPQIRAEIEQVLDTPLDPVAPSTNDAGLIRRGAWKQAHLFRDGRWQNRVSERFPITTAILERIPDVTVLSPGVITVSRVTPDTHIMPHCGPTNGLLRIHLPIKIPAGVSIRVADQVLQWEEGKCLVFDDSFEHEVWHRGTEDRVVLILDVLHPELSGDHQERLLRRQHNFEEQIVSFMRERGLRQVRVQDGEVVLTPDDTVRQLVETYLSGIGITGAELDGEEVQWERQDSQPGPAE</sequence>
<keyword evidence="3" id="KW-1185">Reference proteome</keyword>
<evidence type="ECO:0000313" key="2">
    <source>
        <dbReference type="EMBL" id="SES26888.1"/>
    </source>
</evidence>
<dbReference type="AlphaFoldDB" id="A0A1H9VZC0"/>
<evidence type="ECO:0000313" key="3">
    <source>
        <dbReference type="Proteomes" id="UP000199352"/>
    </source>
</evidence>
<dbReference type="STRING" id="402600.SAMN05216188_12928"/>
<dbReference type="OrthoDB" id="21665at2"/>
<dbReference type="InterPro" id="IPR027443">
    <property type="entry name" value="IPNS-like_sf"/>
</dbReference>
<protein>
    <submittedName>
        <fullName evidence="2">Aspartate beta-hydroxylase</fullName>
    </submittedName>
</protein>
<feature type="domain" description="Aspartyl/asparaginy/proline hydroxylase" evidence="1">
    <location>
        <begin position="89"/>
        <end position="244"/>
    </location>
</feature>
<dbReference type="Gene3D" id="2.60.120.330">
    <property type="entry name" value="B-lactam Antibiotic, Isopenicillin N Synthase, Chain"/>
    <property type="match status" value="1"/>
</dbReference>
<dbReference type="PANTHER" id="PTHR12366:SF32">
    <property type="entry name" value="ASPARTATE BETA-HYDROXYLASE ISOFORM X1"/>
    <property type="match status" value="1"/>
</dbReference>
<dbReference type="Proteomes" id="UP000199352">
    <property type="component" value="Unassembled WGS sequence"/>
</dbReference>
<name>A0A1H9VZC0_9PSEU</name>
<dbReference type="InterPro" id="IPR039038">
    <property type="entry name" value="ASPH"/>
</dbReference>
<dbReference type="Pfam" id="PF05118">
    <property type="entry name" value="Asp_Arg_Hydrox"/>
    <property type="match status" value="1"/>
</dbReference>
<dbReference type="InterPro" id="IPR007803">
    <property type="entry name" value="Asp/Arg/Pro-Hydrxlase"/>
</dbReference>